<dbReference type="PANTHER" id="PTHR33064:SF37">
    <property type="entry name" value="RIBONUCLEASE H"/>
    <property type="match status" value="1"/>
</dbReference>
<evidence type="ECO:0000313" key="1">
    <source>
        <dbReference type="EMBL" id="KAJ8021084.1"/>
    </source>
</evidence>
<dbReference type="InterPro" id="IPR051320">
    <property type="entry name" value="Viral_Replic_Matur_Polypro"/>
</dbReference>
<dbReference type="AlphaFoldDB" id="A0A9Q0YFP5"/>
<name>A0A9Q0YFP5_HOLLE</name>
<sequence>MESLGVFARPEDVGVNVEYVNPSFLVKKHNGSFRFVTAFTDVGRYSKPQPSLMPEVDSILRKVSQWQYIIKTDFSSAFYQSPLAKTSMKICGVATPFRGVRVYTRSAMGVPGSETALEELMCRVLGDLLVEGQVTKIADDLYCGGNSIDEVLVTWRKALSALSNSNLRLSPIKQFCAPKPQLF</sequence>
<dbReference type="Proteomes" id="UP001152320">
    <property type="component" value="Chromosome 22"/>
</dbReference>
<evidence type="ECO:0008006" key="3">
    <source>
        <dbReference type="Google" id="ProtNLM"/>
    </source>
</evidence>
<dbReference type="SUPFAM" id="SSF56672">
    <property type="entry name" value="DNA/RNA polymerases"/>
    <property type="match status" value="1"/>
</dbReference>
<keyword evidence="2" id="KW-1185">Reference proteome</keyword>
<proteinExistence type="predicted"/>
<protein>
    <recommendedName>
        <fullName evidence="3">Reverse transcriptase domain-containing protein</fullName>
    </recommendedName>
</protein>
<gene>
    <name evidence="1" type="ORF">HOLleu_40853</name>
</gene>
<dbReference type="OrthoDB" id="6141573at2759"/>
<dbReference type="Gene3D" id="3.30.70.270">
    <property type="match status" value="1"/>
</dbReference>
<comment type="caution">
    <text evidence="1">The sequence shown here is derived from an EMBL/GenBank/DDBJ whole genome shotgun (WGS) entry which is preliminary data.</text>
</comment>
<organism evidence="1 2">
    <name type="scientific">Holothuria leucospilota</name>
    <name type="common">Black long sea cucumber</name>
    <name type="synonym">Mertensiothuria leucospilota</name>
    <dbReference type="NCBI Taxonomy" id="206669"/>
    <lineage>
        <taxon>Eukaryota</taxon>
        <taxon>Metazoa</taxon>
        <taxon>Echinodermata</taxon>
        <taxon>Eleutherozoa</taxon>
        <taxon>Echinozoa</taxon>
        <taxon>Holothuroidea</taxon>
        <taxon>Aspidochirotacea</taxon>
        <taxon>Aspidochirotida</taxon>
        <taxon>Holothuriidae</taxon>
        <taxon>Holothuria</taxon>
    </lineage>
</organism>
<evidence type="ECO:0000313" key="2">
    <source>
        <dbReference type="Proteomes" id="UP001152320"/>
    </source>
</evidence>
<accession>A0A9Q0YFP5</accession>
<dbReference type="Gene3D" id="3.10.10.10">
    <property type="entry name" value="HIV Type 1 Reverse Transcriptase, subunit A, domain 1"/>
    <property type="match status" value="1"/>
</dbReference>
<reference evidence="1" key="1">
    <citation type="submission" date="2021-10" db="EMBL/GenBank/DDBJ databases">
        <title>Tropical sea cucumber genome reveals ecological adaptation and Cuvierian tubules defense mechanism.</title>
        <authorList>
            <person name="Chen T."/>
        </authorList>
    </citation>
    <scope>NUCLEOTIDE SEQUENCE</scope>
    <source>
        <strain evidence="1">Nanhai2018</strain>
        <tissue evidence="1">Muscle</tissue>
    </source>
</reference>
<dbReference type="InterPro" id="IPR043128">
    <property type="entry name" value="Rev_trsase/Diguanyl_cyclase"/>
</dbReference>
<dbReference type="InterPro" id="IPR043502">
    <property type="entry name" value="DNA/RNA_pol_sf"/>
</dbReference>
<dbReference type="EMBL" id="JAIZAY010000022">
    <property type="protein sequence ID" value="KAJ8021084.1"/>
    <property type="molecule type" value="Genomic_DNA"/>
</dbReference>
<dbReference type="PANTHER" id="PTHR33064">
    <property type="entry name" value="POL PROTEIN"/>
    <property type="match status" value="1"/>
</dbReference>